<name>A0ABX9P0L0_9GAMM</name>
<organism evidence="1 2">
    <name type="scientific">Rahnella inusitata</name>
    <dbReference type="NCBI Taxonomy" id="58169"/>
    <lineage>
        <taxon>Bacteria</taxon>
        <taxon>Pseudomonadati</taxon>
        <taxon>Pseudomonadota</taxon>
        <taxon>Gammaproteobacteria</taxon>
        <taxon>Enterobacterales</taxon>
        <taxon>Yersiniaceae</taxon>
        <taxon>Rahnella</taxon>
    </lineage>
</organism>
<sequence length="82" mass="9498">MKVLKNETDYISWMFDNYFQLSKATVSPLMSDAEIREVLNELHPESFPCIGYLTLSSSGCMHEVNYISREMVSEWAVELDIN</sequence>
<dbReference type="EMBL" id="RAHG01000005">
    <property type="protein sequence ID" value="RJT12966.1"/>
    <property type="molecule type" value="Genomic_DNA"/>
</dbReference>
<evidence type="ECO:0000313" key="1">
    <source>
        <dbReference type="EMBL" id="RJT12966.1"/>
    </source>
</evidence>
<accession>A0ABX9P0L0</accession>
<evidence type="ECO:0000313" key="2">
    <source>
        <dbReference type="Proteomes" id="UP000284119"/>
    </source>
</evidence>
<dbReference type="Proteomes" id="UP000284119">
    <property type="component" value="Unassembled WGS sequence"/>
</dbReference>
<proteinExistence type="predicted"/>
<protein>
    <submittedName>
        <fullName evidence="1">Uncharacterized protein</fullName>
    </submittedName>
</protein>
<gene>
    <name evidence="1" type="ORF">D5396_13415</name>
</gene>
<reference evidence="1 2" key="1">
    <citation type="submission" date="2018-09" db="EMBL/GenBank/DDBJ databases">
        <authorList>
            <person name="Le Fleche-Mateos A."/>
        </authorList>
    </citation>
    <scope>NUCLEOTIDE SEQUENCE [LARGE SCALE GENOMIC DNA]</scope>
    <source>
        <strain evidence="1 2">DSM 30078</strain>
    </source>
</reference>
<keyword evidence="2" id="KW-1185">Reference proteome</keyword>
<dbReference type="RefSeq" id="WP_112163980.1">
    <property type="nucleotide sequence ID" value="NZ_JBFUVP010000005.1"/>
</dbReference>
<comment type="caution">
    <text evidence="1">The sequence shown here is derived from an EMBL/GenBank/DDBJ whole genome shotgun (WGS) entry which is preliminary data.</text>
</comment>